<dbReference type="EMBL" id="JACHEB010000016">
    <property type="protein sequence ID" value="MBB5331549.1"/>
    <property type="molecule type" value="Genomic_DNA"/>
</dbReference>
<protein>
    <submittedName>
        <fullName evidence="1">Uncharacterized protein</fullName>
    </submittedName>
</protein>
<name>A0A9X0QJR0_9BACT</name>
<organism evidence="1 2">
    <name type="scientific">Tunturiibacter gelidiferens</name>
    <dbReference type="NCBI Taxonomy" id="3069689"/>
    <lineage>
        <taxon>Bacteria</taxon>
        <taxon>Pseudomonadati</taxon>
        <taxon>Acidobacteriota</taxon>
        <taxon>Terriglobia</taxon>
        <taxon>Terriglobales</taxon>
        <taxon>Acidobacteriaceae</taxon>
        <taxon>Tunturiibacter</taxon>
    </lineage>
</organism>
<gene>
    <name evidence="1" type="ORF">HDF14_005198</name>
</gene>
<proteinExistence type="predicted"/>
<keyword evidence="2" id="KW-1185">Reference proteome</keyword>
<dbReference type="AlphaFoldDB" id="A0A9X0QJR0"/>
<comment type="caution">
    <text evidence="1">The sequence shown here is derived from an EMBL/GenBank/DDBJ whole genome shotgun (WGS) entry which is preliminary data.</text>
</comment>
<dbReference type="RefSeq" id="WP_183981379.1">
    <property type="nucleotide sequence ID" value="NZ_JACHEB010000016.1"/>
</dbReference>
<evidence type="ECO:0000313" key="2">
    <source>
        <dbReference type="Proteomes" id="UP000535182"/>
    </source>
</evidence>
<accession>A0A9X0QJR0</accession>
<sequence>MRLSLSINDRHVARASHEGSGWLGAHVSLSNDIKSDEPANRVWLVAADISEEPNTVHSTWEPVEVSIGDKIHIDVLPDGEADPPSTVTKTSASADNLFSDVSQARLLLETVRTCDKALLEAMERSVGVEPEDELHKIRYAIAAVLAEIDQQLIRPTLQRHPELLPMAKEMKVR</sequence>
<reference evidence="1 2" key="1">
    <citation type="submission" date="2020-08" db="EMBL/GenBank/DDBJ databases">
        <title>Genomic Encyclopedia of Type Strains, Phase IV (KMG-V): Genome sequencing to study the core and pangenomes of soil and plant-associated prokaryotes.</title>
        <authorList>
            <person name="Whitman W."/>
        </authorList>
    </citation>
    <scope>NUCLEOTIDE SEQUENCE [LARGE SCALE GENOMIC DNA]</scope>
    <source>
        <strain evidence="1 2">X5P2</strain>
    </source>
</reference>
<evidence type="ECO:0000313" key="1">
    <source>
        <dbReference type="EMBL" id="MBB5331549.1"/>
    </source>
</evidence>
<dbReference type="Proteomes" id="UP000535182">
    <property type="component" value="Unassembled WGS sequence"/>
</dbReference>